<accession>A0A0R3RIF6</accession>
<name>A0A0R3RIF6_9BILA</name>
<protein>
    <submittedName>
        <fullName evidence="7">SLC12 domain-containing protein</fullName>
    </submittedName>
</protein>
<dbReference type="GO" id="GO:1990573">
    <property type="term" value="P:potassium ion import across plasma membrane"/>
    <property type="evidence" value="ECO:0007669"/>
    <property type="project" value="TreeGrafter"/>
</dbReference>
<comment type="subcellular location">
    <subcellularLocation>
        <location evidence="1">Membrane</location>
        <topology evidence="1">Multi-pass membrane protein</topology>
    </subcellularLocation>
</comment>
<evidence type="ECO:0000259" key="5">
    <source>
        <dbReference type="Pfam" id="PF03522"/>
    </source>
</evidence>
<dbReference type="GO" id="GO:0008511">
    <property type="term" value="F:sodium:potassium:chloride symporter activity"/>
    <property type="evidence" value="ECO:0007669"/>
    <property type="project" value="TreeGrafter"/>
</dbReference>
<dbReference type="PANTHER" id="PTHR11827:SF103">
    <property type="entry name" value="SODIUM CHLORIDE COTRANSPORTER 69, ISOFORM E"/>
    <property type="match status" value="1"/>
</dbReference>
<evidence type="ECO:0000256" key="3">
    <source>
        <dbReference type="ARBA" id="ARBA00022989"/>
    </source>
</evidence>
<evidence type="ECO:0000256" key="1">
    <source>
        <dbReference type="ARBA" id="ARBA00004141"/>
    </source>
</evidence>
<dbReference type="GO" id="GO:0006884">
    <property type="term" value="P:cell volume homeostasis"/>
    <property type="evidence" value="ECO:0007669"/>
    <property type="project" value="TreeGrafter"/>
</dbReference>
<dbReference type="STRING" id="1147741.A0A0R3RIF6"/>
<dbReference type="InterPro" id="IPR018491">
    <property type="entry name" value="SLC12_C"/>
</dbReference>
<feature type="domain" description="SLC12A transporter C-terminal" evidence="5">
    <location>
        <begin position="1"/>
        <end position="137"/>
    </location>
</feature>
<dbReference type="GO" id="GO:0016020">
    <property type="term" value="C:membrane"/>
    <property type="evidence" value="ECO:0007669"/>
    <property type="project" value="UniProtKB-SubCell"/>
</dbReference>
<dbReference type="PANTHER" id="PTHR11827">
    <property type="entry name" value="SOLUTE CARRIER FAMILY 12, CATION COTRANSPORTERS"/>
    <property type="match status" value="1"/>
</dbReference>
<dbReference type="GO" id="GO:0055064">
    <property type="term" value="P:chloride ion homeostasis"/>
    <property type="evidence" value="ECO:0007669"/>
    <property type="project" value="TreeGrafter"/>
</dbReference>
<sequence length="137" mass="15721">MEQEQRSMAALLTKFRIDFSDVSVIPDIGRKPNAQTIEIFSELIKPFISEDDNVRPGMITRSELEAQKIRTNRHLRCSELLHELSSKSDLIVLTLPVPRFGFVSSSLYMAWLDMMTRDLPPTLMIRGNQTSVLTFYS</sequence>
<evidence type="ECO:0000313" key="7">
    <source>
        <dbReference type="WBParaSite" id="EEL_0000126401-mRNA-1"/>
    </source>
</evidence>
<dbReference type="WBParaSite" id="EEL_0000126401-mRNA-1">
    <property type="protein sequence ID" value="EEL_0000126401-mRNA-1"/>
    <property type="gene ID" value="EEL_0000126401"/>
</dbReference>
<keyword evidence="4" id="KW-0472">Membrane</keyword>
<keyword evidence="3" id="KW-1133">Transmembrane helix</keyword>
<keyword evidence="6" id="KW-1185">Reference proteome</keyword>
<keyword evidence="2" id="KW-0812">Transmembrane</keyword>
<organism evidence="6 7">
    <name type="scientific">Elaeophora elaphi</name>
    <dbReference type="NCBI Taxonomy" id="1147741"/>
    <lineage>
        <taxon>Eukaryota</taxon>
        <taxon>Metazoa</taxon>
        <taxon>Ecdysozoa</taxon>
        <taxon>Nematoda</taxon>
        <taxon>Chromadorea</taxon>
        <taxon>Rhabditida</taxon>
        <taxon>Spirurina</taxon>
        <taxon>Spiruromorpha</taxon>
        <taxon>Filarioidea</taxon>
        <taxon>Onchocercidae</taxon>
        <taxon>Elaeophora</taxon>
    </lineage>
</organism>
<dbReference type="AlphaFoldDB" id="A0A0R3RIF6"/>
<reference evidence="7" key="1">
    <citation type="submission" date="2017-02" db="UniProtKB">
        <authorList>
            <consortium name="WormBaseParasite"/>
        </authorList>
    </citation>
    <scope>IDENTIFICATION</scope>
</reference>
<evidence type="ECO:0000256" key="2">
    <source>
        <dbReference type="ARBA" id="ARBA00022692"/>
    </source>
</evidence>
<dbReference type="GO" id="GO:0055075">
    <property type="term" value="P:potassium ion homeostasis"/>
    <property type="evidence" value="ECO:0007669"/>
    <property type="project" value="TreeGrafter"/>
</dbReference>
<dbReference type="Proteomes" id="UP000050640">
    <property type="component" value="Unplaced"/>
</dbReference>
<evidence type="ECO:0000256" key="4">
    <source>
        <dbReference type="ARBA" id="ARBA00023136"/>
    </source>
</evidence>
<dbReference type="Pfam" id="PF03522">
    <property type="entry name" value="SLC12"/>
    <property type="match status" value="1"/>
</dbReference>
<evidence type="ECO:0000313" key="6">
    <source>
        <dbReference type="Proteomes" id="UP000050640"/>
    </source>
</evidence>
<dbReference type="GO" id="GO:0055078">
    <property type="term" value="P:sodium ion homeostasis"/>
    <property type="evidence" value="ECO:0007669"/>
    <property type="project" value="TreeGrafter"/>
</dbReference>
<proteinExistence type="predicted"/>
<dbReference type="InterPro" id="IPR004842">
    <property type="entry name" value="SLC12A_fam"/>
</dbReference>